<evidence type="ECO:0000256" key="2">
    <source>
        <dbReference type="ARBA" id="ARBA00022475"/>
    </source>
</evidence>
<dbReference type="Pfam" id="PF00482">
    <property type="entry name" value="T2SSF"/>
    <property type="match status" value="1"/>
</dbReference>
<comment type="subcellular location">
    <subcellularLocation>
        <location evidence="1">Cell membrane</location>
        <topology evidence="1">Multi-pass membrane protein</topology>
    </subcellularLocation>
</comment>
<gene>
    <name evidence="8" type="ORF">SAMN04488074_13412</name>
</gene>
<name>A0A1G9YKB5_9PSEU</name>
<dbReference type="RefSeq" id="WP_256335226.1">
    <property type="nucleotide sequence ID" value="NZ_FNET01000034.1"/>
</dbReference>
<sequence>MTATAALFCLLGAGAAAGALLIVAGMRGRTVGAAASSRLSVWLAARPDRKQVGWLVVAVLAGLAVGAVTEWVIGAVLTAFAVVGLPRILGSNIDHKHHLERIEAIAGWTEMLRDTLVAAAGLEQAILATAPACPVAIRDEITELAVRLERGERLAPSLRHLADQLHDPTADLVISALVLAAEHQARQLADLLGELASEAREQASMRMHVEAGRARTRTSVRVIVITTLSFAVGLVLLNRGYLAPYDSAFGQIMLLLVGALFATAFAWLARIARLRGSERFLTELGAIRQHDTEVDVDDLLTGKGATS</sequence>
<feature type="transmembrane region" description="Helical" evidence="6">
    <location>
        <begin position="222"/>
        <end position="242"/>
    </location>
</feature>
<accession>A0A1G9YKB5</accession>
<keyword evidence="2" id="KW-1003">Cell membrane</keyword>
<evidence type="ECO:0000259" key="7">
    <source>
        <dbReference type="Pfam" id="PF00482"/>
    </source>
</evidence>
<dbReference type="PANTHER" id="PTHR35007">
    <property type="entry name" value="INTEGRAL MEMBRANE PROTEIN-RELATED"/>
    <property type="match status" value="1"/>
</dbReference>
<evidence type="ECO:0000313" key="9">
    <source>
        <dbReference type="Proteomes" id="UP000199682"/>
    </source>
</evidence>
<keyword evidence="3 6" id="KW-0812">Transmembrane</keyword>
<dbReference type="PANTHER" id="PTHR35007:SF3">
    <property type="entry name" value="POSSIBLE CONSERVED ALANINE RICH MEMBRANE PROTEIN"/>
    <property type="match status" value="1"/>
</dbReference>
<feature type="transmembrane region" description="Helical" evidence="6">
    <location>
        <begin position="52"/>
        <end position="85"/>
    </location>
</feature>
<keyword evidence="4 6" id="KW-1133">Transmembrane helix</keyword>
<evidence type="ECO:0000256" key="6">
    <source>
        <dbReference type="SAM" id="Phobius"/>
    </source>
</evidence>
<proteinExistence type="predicted"/>
<organism evidence="8 9">
    <name type="scientific">Lentzea albidocapillata subsp. violacea</name>
    <dbReference type="NCBI Taxonomy" id="128104"/>
    <lineage>
        <taxon>Bacteria</taxon>
        <taxon>Bacillati</taxon>
        <taxon>Actinomycetota</taxon>
        <taxon>Actinomycetes</taxon>
        <taxon>Pseudonocardiales</taxon>
        <taxon>Pseudonocardiaceae</taxon>
        <taxon>Lentzea</taxon>
    </lineage>
</organism>
<evidence type="ECO:0000256" key="5">
    <source>
        <dbReference type="ARBA" id="ARBA00023136"/>
    </source>
</evidence>
<dbReference type="GO" id="GO:0005886">
    <property type="term" value="C:plasma membrane"/>
    <property type="evidence" value="ECO:0007669"/>
    <property type="project" value="UniProtKB-SubCell"/>
</dbReference>
<evidence type="ECO:0000313" key="8">
    <source>
        <dbReference type="EMBL" id="SDN09422.1"/>
    </source>
</evidence>
<feature type="domain" description="Type II secretion system protein GspF" evidence="7">
    <location>
        <begin position="110"/>
        <end position="233"/>
    </location>
</feature>
<evidence type="ECO:0000256" key="4">
    <source>
        <dbReference type="ARBA" id="ARBA00022989"/>
    </source>
</evidence>
<protein>
    <submittedName>
        <fullName evidence="8">Flp pilus assembly protein TadB</fullName>
    </submittedName>
</protein>
<keyword evidence="5 6" id="KW-0472">Membrane</keyword>
<dbReference type="InterPro" id="IPR018076">
    <property type="entry name" value="T2SS_GspF_dom"/>
</dbReference>
<evidence type="ECO:0000256" key="1">
    <source>
        <dbReference type="ARBA" id="ARBA00004651"/>
    </source>
</evidence>
<dbReference type="Proteomes" id="UP000199682">
    <property type="component" value="Unassembled WGS sequence"/>
</dbReference>
<reference evidence="9" key="1">
    <citation type="submission" date="2016-10" db="EMBL/GenBank/DDBJ databases">
        <authorList>
            <person name="Varghese N."/>
            <person name="Submissions S."/>
        </authorList>
    </citation>
    <scope>NUCLEOTIDE SEQUENCE [LARGE SCALE GENOMIC DNA]</scope>
    <source>
        <strain evidence="9">DSM 44796</strain>
    </source>
</reference>
<evidence type="ECO:0000256" key="3">
    <source>
        <dbReference type="ARBA" id="ARBA00022692"/>
    </source>
</evidence>
<dbReference type="EMBL" id="FNET01000034">
    <property type="protein sequence ID" value="SDN09422.1"/>
    <property type="molecule type" value="Genomic_DNA"/>
</dbReference>
<dbReference type="AlphaFoldDB" id="A0A1G9YKB5"/>
<feature type="transmembrane region" description="Helical" evidence="6">
    <location>
        <begin position="248"/>
        <end position="269"/>
    </location>
</feature>